<dbReference type="EMBL" id="JAJHJB010000004">
    <property type="protein sequence ID" value="MCC5464750.1"/>
    <property type="molecule type" value="Genomic_DNA"/>
</dbReference>
<evidence type="ECO:0000259" key="2">
    <source>
        <dbReference type="Pfam" id="PF05378"/>
    </source>
</evidence>
<comment type="caution">
    <text evidence="3">The sequence shown here is derived from an EMBL/GenBank/DDBJ whole genome shotgun (WGS) entry which is preliminary data.</text>
</comment>
<dbReference type="InterPro" id="IPR043129">
    <property type="entry name" value="ATPase_NBD"/>
</dbReference>
<sequence length="719" mass="77597">MKIRIGIDVGGTFTDAVAIDDNTYSIIGTLKIPTTHAEKEGVARGVSQVIQRIMEKYNIQHEDVVFIAYGTTQATNALLEGDVIPVGIIGMGKGLEGVKAKSDTQVGDIELATGRYLKTFHRYIDIAKDNHLEKSIHELKENGCQVIVASAAFAVDDPSTEETAITKAVELGLLATGSHEISKLYGLKIRTRTAVINASILPKMIETADITERSVRLAGIQTPLMIMRGDGGVMDIDEVRKRPILTMLSGPAAGVAGALMYEKISDGIFLEVGGTSTDISAIRNGKVMISYAEVGGHKTYLHSLDIRTVGVGGGSMIRIDDNGVADVGPRSAHIAGLAYAAYASPDDIIDPEIMLVQPKEGDPANYAAIRCKNGKEYTVTLSCAANVLGYSRPGDYAHGCQEATYKALVPFAEKYCTTVEEFAKKIMEIAAKKNAVVLKNLITDYKFDLSNTVLVGGGGGATAVVPYLAQYMGLEHRISKTAEVISPIGVALAMVREVVERTIDNPTVDDIIRVRREAEQAAIHSGAAPGSIELSVEVDAPRNIVRVIATGITELRTKERMQKRLSDAEILQVAAKSMKVESSSVQVIGITGEIYIVRGETIKKKMFGLIKNVCHPLRVIDSEGVIRIQRSGGGIFKLSLTNFELELERAIEQCTTYGDGGKQLPDVFLLYYKKIMDFSGLINTSQIVSVAKLEVSGLDEESIIYAFISGKDTEGRCLF</sequence>
<dbReference type="SUPFAM" id="SSF53067">
    <property type="entry name" value="Actin-like ATPase domain"/>
    <property type="match status" value="1"/>
</dbReference>
<dbReference type="PANTHER" id="PTHR11365:SF23">
    <property type="entry name" value="HYPOTHETICAL 5-OXOPROLINASE (EUROFUNG)-RELATED"/>
    <property type="match status" value="1"/>
</dbReference>
<evidence type="ECO:0000313" key="4">
    <source>
        <dbReference type="Proteomes" id="UP001165492"/>
    </source>
</evidence>
<name>A0ABS8HNJ3_9FIRM</name>
<dbReference type="InterPro" id="IPR002821">
    <property type="entry name" value="Hydantoinase_A"/>
</dbReference>
<accession>A0ABS8HNJ3</accession>
<dbReference type="PANTHER" id="PTHR11365">
    <property type="entry name" value="5-OXOPROLINASE RELATED"/>
    <property type="match status" value="1"/>
</dbReference>
<proteinExistence type="predicted"/>
<organism evidence="3 4">
    <name type="scientific">Pelosinus baikalensis</name>
    <dbReference type="NCBI Taxonomy" id="2892015"/>
    <lineage>
        <taxon>Bacteria</taxon>
        <taxon>Bacillati</taxon>
        <taxon>Bacillota</taxon>
        <taxon>Negativicutes</taxon>
        <taxon>Selenomonadales</taxon>
        <taxon>Sporomusaceae</taxon>
        <taxon>Pelosinus</taxon>
    </lineage>
</organism>
<feature type="domain" description="Hydantoinase/oxoprolinase N-terminal" evidence="2">
    <location>
        <begin position="4"/>
        <end position="164"/>
    </location>
</feature>
<keyword evidence="4" id="KW-1185">Reference proteome</keyword>
<gene>
    <name evidence="3" type="ORF">LMF89_05125</name>
</gene>
<dbReference type="Pfam" id="PF05378">
    <property type="entry name" value="Hydant_A_N"/>
    <property type="match status" value="1"/>
</dbReference>
<dbReference type="Proteomes" id="UP001165492">
    <property type="component" value="Unassembled WGS sequence"/>
</dbReference>
<dbReference type="InterPro" id="IPR045079">
    <property type="entry name" value="Oxoprolinase-like"/>
</dbReference>
<reference evidence="3" key="1">
    <citation type="submission" date="2021-11" db="EMBL/GenBank/DDBJ databases">
        <title>Description of a new species Pelosinus isolated from the bottom sediments of Lake Baikal.</title>
        <authorList>
            <person name="Zakharyuk A."/>
        </authorList>
    </citation>
    <scope>NUCLEOTIDE SEQUENCE</scope>
    <source>
        <strain evidence="3">Bkl1</strain>
    </source>
</reference>
<evidence type="ECO:0000259" key="1">
    <source>
        <dbReference type="Pfam" id="PF01968"/>
    </source>
</evidence>
<dbReference type="InterPro" id="IPR008040">
    <property type="entry name" value="Hydant_A_N"/>
</dbReference>
<dbReference type="RefSeq" id="WP_229534171.1">
    <property type="nucleotide sequence ID" value="NZ_JAJHJB010000004.1"/>
</dbReference>
<protein>
    <submittedName>
        <fullName evidence="3">Hydantoinase/oxoprolinase family protein</fullName>
    </submittedName>
</protein>
<dbReference type="Gene3D" id="3.30.420.40">
    <property type="match status" value="1"/>
</dbReference>
<evidence type="ECO:0000313" key="3">
    <source>
        <dbReference type="EMBL" id="MCC5464750.1"/>
    </source>
</evidence>
<dbReference type="Pfam" id="PF01968">
    <property type="entry name" value="Hydantoinase_A"/>
    <property type="match status" value="1"/>
</dbReference>
<feature type="domain" description="Hydantoinase A/oxoprolinase" evidence="1">
    <location>
        <begin position="190"/>
        <end position="497"/>
    </location>
</feature>